<evidence type="ECO:0000256" key="3">
    <source>
        <dbReference type="ARBA" id="ARBA00022679"/>
    </source>
</evidence>
<comment type="caution">
    <text evidence="10">The sequence shown here is derived from an EMBL/GenBank/DDBJ whole genome shotgun (WGS) entry which is preliminary data.</text>
</comment>
<dbReference type="GO" id="GO:0018104">
    <property type="term" value="P:peptidoglycan-protein cross-linking"/>
    <property type="evidence" value="ECO:0007669"/>
    <property type="project" value="TreeGrafter"/>
</dbReference>
<dbReference type="GO" id="GO:0008360">
    <property type="term" value="P:regulation of cell shape"/>
    <property type="evidence" value="ECO:0007669"/>
    <property type="project" value="UniProtKB-UniRule"/>
</dbReference>
<evidence type="ECO:0000313" key="10">
    <source>
        <dbReference type="EMBL" id="TQD39227.1"/>
    </source>
</evidence>
<accession>A0A507ZQK9</accession>
<dbReference type="PANTHER" id="PTHR30582">
    <property type="entry name" value="L,D-TRANSPEPTIDASE"/>
    <property type="match status" value="1"/>
</dbReference>
<dbReference type="PIRSF" id="PIRSF029342">
    <property type="entry name" value="UCP029342_ErfK/YbiS/YcfS/YnhG"/>
    <property type="match status" value="1"/>
</dbReference>
<dbReference type="InterPro" id="IPR016915">
    <property type="entry name" value="UCP029342"/>
</dbReference>
<dbReference type="AlphaFoldDB" id="A0A507ZQK9"/>
<keyword evidence="4 7" id="KW-0133">Cell shape</keyword>
<comment type="similarity">
    <text evidence="2">Belongs to the YkuD family.</text>
</comment>
<dbReference type="InterPro" id="IPR038063">
    <property type="entry name" value="Transpep_catalytic_dom"/>
</dbReference>
<dbReference type="PROSITE" id="PS52029">
    <property type="entry name" value="LD_TPASE"/>
    <property type="match status" value="1"/>
</dbReference>
<dbReference type="Gene3D" id="2.40.440.10">
    <property type="entry name" value="L,D-transpeptidase catalytic domain-like"/>
    <property type="match status" value="1"/>
</dbReference>
<evidence type="ECO:0000256" key="7">
    <source>
        <dbReference type="PROSITE-ProRule" id="PRU01373"/>
    </source>
</evidence>
<name>A0A507ZQK9_9GAMM</name>
<dbReference type="SUPFAM" id="SSF141523">
    <property type="entry name" value="L,D-transpeptidase catalytic domain-like"/>
    <property type="match status" value="1"/>
</dbReference>
<dbReference type="GO" id="GO:0016740">
    <property type="term" value="F:transferase activity"/>
    <property type="evidence" value="ECO:0007669"/>
    <property type="project" value="UniProtKB-KW"/>
</dbReference>
<dbReference type="GO" id="GO:0071555">
    <property type="term" value="P:cell wall organization"/>
    <property type="evidence" value="ECO:0007669"/>
    <property type="project" value="UniProtKB-UniRule"/>
</dbReference>
<feature type="domain" description="L,D-TPase catalytic" evidence="9">
    <location>
        <begin position="71"/>
        <end position="180"/>
    </location>
</feature>
<evidence type="ECO:0000256" key="1">
    <source>
        <dbReference type="ARBA" id="ARBA00004752"/>
    </source>
</evidence>
<dbReference type="GO" id="GO:0005576">
    <property type="term" value="C:extracellular region"/>
    <property type="evidence" value="ECO:0007669"/>
    <property type="project" value="TreeGrafter"/>
</dbReference>
<evidence type="ECO:0000259" key="9">
    <source>
        <dbReference type="PROSITE" id="PS52029"/>
    </source>
</evidence>
<evidence type="ECO:0000313" key="11">
    <source>
        <dbReference type="Proteomes" id="UP000318212"/>
    </source>
</evidence>
<evidence type="ECO:0000256" key="2">
    <source>
        <dbReference type="ARBA" id="ARBA00005992"/>
    </source>
</evidence>
<feature type="active site" description="Proton donor/acceptor" evidence="7">
    <location>
        <position position="143"/>
    </location>
</feature>
<keyword evidence="5 7" id="KW-0573">Peptidoglycan synthesis</keyword>
<evidence type="ECO:0000256" key="4">
    <source>
        <dbReference type="ARBA" id="ARBA00022960"/>
    </source>
</evidence>
<sequence>MAKSVATKPTLDTRMLRNIALALLLSSSAGAVEASTPFWGDKESQARTIPASALQPGQFVWSPELAPAGPIVVVVSLNEQLAYAYRNGVLIGYTTISTGKKGHQTPTGVFTTLQKDKDHRSSIYNNAAMPYTQRLTWGGVALHAGGLPGYPSSHGCVHLPSVFAEKLFEVSPLGMTVVVADESSAPYEVSHPGALAPVHPVSGEQVEIPRLYTGEVYRWQPELATEGPISILLSTADRRVLVYRNGVEIGRTRMVFRDAHRPLGSHVYTVVGTQQPDAEGRMPEGYEPDWTAVSVPGLESEAGNKMKPEEVARVVLPPAFVAAATPYLAPGTTLMVTDAPILPSTTGVAMTVVDNAPPHDSSTEDGE</sequence>
<dbReference type="Proteomes" id="UP000318212">
    <property type="component" value="Unassembled WGS sequence"/>
</dbReference>
<feature type="chain" id="PRO_5021375946" evidence="8">
    <location>
        <begin position="32"/>
        <end position="367"/>
    </location>
</feature>
<keyword evidence="3" id="KW-0808">Transferase</keyword>
<organism evidence="10 11">
    <name type="scientific">Marilutibacter aestuarii</name>
    <dbReference type="NCBI Taxonomy" id="1706195"/>
    <lineage>
        <taxon>Bacteria</taxon>
        <taxon>Pseudomonadati</taxon>
        <taxon>Pseudomonadota</taxon>
        <taxon>Gammaproteobacteria</taxon>
        <taxon>Lysobacterales</taxon>
        <taxon>Lysobacteraceae</taxon>
        <taxon>Marilutibacter</taxon>
    </lineage>
</organism>
<gene>
    <name evidence="10" type="ORF">FKV25_15480</name>
</gene>
<dbReference type="Pfam" id="PF03734">
    <property type="entry name" value="YkuD"/>
    <property type="match status" value="1"/>
</dbReference>
<proteinExistence type="inferred from homology"/>
<feature type="signal peptide" evidence="8">
    <location>
        <begin position="1"/>
        <end position="31"/>
    </location>
</feature>
<reference evidence="10 11" key="1">
    <citation type="submission" date="2019-06" db="EMBL/GenBank/DDBJ databases">
        <title>Lysobacter alkalisoli sp. nov. isolated from saline soil.</title>
        <authorList>
            <person name="Sun J.-Q."/>
            <person name="Xu L."/>
        </authorList>
    </citation>
    <scope>NUCLEOTIDE SEQUENCE [LARGE SCALE GENOMIC DNA]</scope>
    <source>
        <strain evidence="10 11">JCM 31130</strain>
    </source>
</reference>
<protein>
    <submittedName>
        <fullName evidence="10">L,D-transpeptidase</fullName>
    </submittedName>
</protein>
<dbReference type="EMBL" id="VICE01000149">
    <property type="protein sequence ID" value="TQD39227.1"/>
    <property type="molecule type" value="Genomic_DNA"/>
</dbReference>
<keyword evidence="11" id="KW-1185">Reference proteome</keyword>
<evidence type="ECO:0000256" key="5">
    <source>
        <dbReference type="ARBA" id="ARBA00022984"/>
    </source>
</evidence>
<dbReference type="NCBIfam" id="NF004785">
    <property type="entry name" value="PRK06132.1-2"/>
    <property type="match status" value="1"/>
</dbReference>
<dbReference type="PANTHER" id="PTHR30582:SF2">
    <property type="entry name" value="L,D-TRANSPEPTIDASE YCIB-RELATED"/>
    <property type="match status" value="1"/>
</dbReference>
<dbReference type="OrthoDB" id="463216at2"/>
<evidence type="ECO:0000256" key="6">
    <source>
        <dbReference type="ARBA" id="ARBA00023316"/>
    </source>
</evidence>
<evidence type="ECO:0000256" key="8">
    <source>
        <dbReference type="SAM" id="SignalP"/>
    </source>
</evidence>
<keyword evidence="6 7" id="KW-0961">Cell wall biogenesis/degradation</keyword>
<dbReference type="InterPro" id="IPR005490">
    <property type="entry name" value="LD_TPept_cat_dom"/>
</dbReference>
<dbReference type="UniPathway" id="UPA00219"/>
<feature type="active site" description="Nucleophile" evidence="7">
    <location>
        <position position="156"/>
    </location>
</feature>
<dbReference type="InterPro" id="IPR050979">
    <property type="entry name" value="LD-transpeptidase"/>
</dbReference>
<dbReference type="GO" id="GO:0071972">
    <property type="term" value="F:peptidoglycan L,D-transpeptidase activity"/>
    <property type="evidence" value="ECO:0007669"/>
    <property type="project" value="TreeGrafter"/>
</dbReference>
<dbReference type="CDD" id="cd16913">
    <property type="entry name" value="YkuD_like"/>
    <property type="match status" value="1"/>
</dbReference>
<keyword evidence="8" id="KW-0732">Signal</keyword>
<comment type="pathway">
    <text evidence="1 7">Cell wall biogenesis; peptidoglycan biosynthesis.</text>
</comment>